<dbReference type="AlphaFoldDB" id="A0A8H7D956"/>
<proteinExistence type="predicted"/>
<gene>
    <name evidence="1" type="ORF">MSAN_00945000</name>
</gene>
<accession>A0A8H7D956</accession>
<sequence>MQAEIAPTLFHQQRACYPAIQRTYSPSLTSEQVLALVALDWRRDESVPIVRSGPCAAHCAKLPPLPPAFASSHSDLTLPVLSITLLSSPAFAILHPWMYTCRLDAALDSLPPGVLPRVPVLRLLVPLLFSFAWKSVCAHCRPADPPQPLGPAPFQRHLSLTLADSMLDGRRVDVVRTPASAGEPDACASIGYYLPALFSSTLTSPHHAASLSFSSFYTATTLYSIRATN</sequence>
<name>A0A8H7D956_9AGAR</name>
<dbReference type="OrthoDB" id="2523383at2759"/>
<comment type="caution">
    <text evidence="1">The sequence shown here is derived from an EMBL/GenBank/DDBJ whole genome shotgun (WGS) entry which is preliminary data.</text>
</comment>
<keyword evidence="2" id="KW-1185">Reference proteome</keyword>
<dbReference type="Proteomes" id="UP000623467">
    <property type="component" value="Unassembled WGS sequence"/>
</dbReference>
<dbReference type="EMBL" id="JACAZH010000006">
    <property type="protein sequence ID" value="KAF7366864.1"/>
    <property type="molecule type" value="Genomic_DNA"/>
</dbReference>
<protein>
    <submittedName>
        <fullName evidence="1">Uncharacterized protein</fullName>
    </submittedName>
</protein>
<organism evidence="1 2">
    <name type="scientific">Mycena sanguinolenta</name>
    <dbReference type="NCBI Taxonomy" id="230812"/>
    <lineage>
        <taxon>Eukaryota</taxon>
        <taxon>Fungi</taxon>
        <taxon>Dikarya</taxon>
        <taxon>Basidiomycota</taxon>
        <taxon>Agaricomycotina</taxon>
        <taxon>Agaricomycetes</taxon>
        <taxon>Agaricomycetidae</taxon>
        <taxon>Agaricales</taxon>
        <taxon>Marasmiineae</taxon>
        <taxon>Mycenaceae</taxon>
        <taxon>Mycena</taxon>
    </lineage>
</organism>
<reference evidence="1" key="1">
    <citation type="submission" date="2020-05" db="EMBL/GenBank/DDBJ databases">
        <title>Mycena genomes resolve the evolution of fungal bioluminescence.</title>
        <authorList>
            <person name="Tsai I.J."/>
        </authorList>
    </citation>
    <scope>NUCLEOTIDE SEQUENCE</scope>
    <source>
        <strain evidence="1">160909Yilan</strain>
    </source>
</reference>
<evidence type="ECO:0000313" key="1">
    <source>
        <dbReference type="EMBL" id="KAF7366864.1"/>
    </source>
</evidence>
<evidence type="ECO:0000313" key="2">
    <source>
        <dbReference type="Proteomes" id="UP000623467"/>
    </source>
</evidence>